<sequence>MKKLTYFLLLTVFSLSIAACSNKQMKVVTREDGGSNLSNYTTYAWVSELENIPNSFALIGSNETLIFNHYCPRNGLKFRGSFV</sequence>
<dbReference type="EMBL" id="VORW01000004">
    <property type="protein sequence ID" value="TXE12382.1"/>
    <property type="molecule type" value="Genomic_DNA"/>
</dbReference>
<organism evidence="2 3">
    <name type="scientific">Algoriphagus aquimarinus</name>
    <dbReference type="NCBI Taxonomy" id="237018"/>
    <lineage>
        <taxon>Bacteria</taxon>
        <taxon>Pseudomonadati</taxon>
        <taxon>Bacteroidota</taxon>
        <taxon>Cytophagia</taxon>
        <taxon>Cytophagales</taxon>
        <taxon>Cyclobacteriaceae</taxon>
        <taxon>Algoriphagus</taxon>
    </lineage>
</organism>
<feature type="signal peptide" evidence="1">
    <location>
        <begin position="1"/>
        <end position="18"/>
    </location>
</feature>
<evidence type="ECO:0008006" key="4">
    <source>
        <dbReference type="Google" id="ProtNLM"/>
    </source>
</evidence>
<reference evidence="2 3" key="1">
    <citation type="submission" date="2019-08" db="EMBL/GenBank/DDBJ databases">
        <title>Genomes sequence of Algoriphagus aquimarinus ACAM450.</title>
        <authorList>
            <person name="Bowman J.P."/>
        </authorList>
    </citation>
    <scope>NUCLEOTIDE SEQUENCE [LARGE SCALE GENOMIC DNA]</scope>
    <source>
        <strain evidence="2 3">ACAM 450</strain>
    </source>
</reference>
<accession>A0A5C7B3F7</accession>
<protein>
    <recommendedName>
        <fullName evidence="4">Rieske domain-containing protein</fullName>
    </recommendedName>
</protein>
<evidence type="ECO:0000256" key="1">
    <source>
        <dbReference type="SAM" id="SignalP"/>
    </source>
</evidence>
<feature type="chain" id="PRO_5023033182" description="Rieske domain-containing protein" evidence="1">
    <location>
        <begin position="19"/>
        <end position="83"/>
    </location>
</feature>
<evidence type="ECO:0000313" key="2">
    <source>
        <dbReference type="EMBL" id="TXE12382.1"/>
    </source>
</evidence>
<comment type="caution">
    <text evidence="2">The sequence shown here is derived from an EMBL/GenBank/DDBJ whole genome shotgun (WGS) entry which is preliminary data.</text>
</comment>
<dbReference type="RefSeq" id="WP_146917149.1">
    <property type="nucleotide sequence ID" value="NZ_VORW01000004.1"/>
</dbReference>
<evidence type="ECO:0000313" key="3">
    <source>
        <dbReference type="Proteomes" id="UP000321935"/>
    </source>
</evidence>
<proteinExistence type="predicted"/>
<dbReference type="PROSITE" id="PS51257">
    <property type="entry name" value="PROKAR_LIPOPROTEIN"/>
    <property type="match status" value="1"/>
</dbReference>
<dbReference type="Proteomes" id="UP000321935">
    <property type="component" value="Unassembled WGS sequence"/>
</dbReference>
<name>A0A5C7B3F7_9BACT</name>
<keyword evidence="1" id="KW-0732">Signal</keyword>
<gene>
    <name evidence="2" type="ORF">ESV85_10145</name>
</gene>
<dbReference type="AlphaFoldDB" id="A0A5C7B3F7"/>